<reference evidence="2 3" key="1">
    <citation type="submission" date="2017-10" db="EMBL/GenBank/DDBJ databases">
        <title>Sequencing the genomes of 1000 actinobacteria strains.</title>
        <authorList>
            <person name="Klenk H.-P."/>
        </authorList>
    </citation>
    <scope>NUCLEOTIDE SEQUENCE [LARGE SCALE GENOMIC DNA]</scope>
    <source>
        <strain evidence="2 3">DSM 21798</strain>
    </source>
</reference>
<feature type="transmembrane region" description="Helical" evidence="1">
    <location>
        <begin position="12"/>
        <end position="35"/>
    </location>
</feature>
<protein>
    <recommendedName>
        <fullName evidence="4">Integral membrane protein</fullName>
    </recommendedName>
</protein>
<feature type="transmembrane region" description="Helical" evidence="1">
    <location>
        <begin position="83"/>
        <end position="101"/>
    </location>
</feature>
<feature type="transmembrane region" description="Helical" evidence="1">
    <location>
        <begin position="301"/>
        <end position="324"/>
    </location>
</feature>
<evidence type="ECO:0000256" key="1">
    <source>
        <dbReference type="SAM" id="Phobius"/>
    </source>
</evidence>
<dbReference type="AlphaFoldDB" id="A0A2A9DZ28"/>
<proteinExistence type="predicted"/>
<dbReference type="InterPro" id="IPR045931">
    <property type="entry name" value="DUF6350"/>
</dbReference>
<evidence type="ECO:0000313" key="2">
    <source>
        <dbReference type="EMBL" id="PFG32067.1"/>
    </source>
</evidence>
<comment type="caution">
    <text evidence="2">The sequence shown here is derived from an EMBL/GenBank/DDBJ whole genome shotgun (WGS) entry which is preliminary data.</text>
</comment>
<feature type="transmembrane region" description="Helical" evidence="1">
    <location>
        <begin position="336"/>
        <end position="360"/>
    </location>
</feature>
<feature type="transmembrane region" description="Helical" evidence="1">
    <location>
        <begin position="206"/>
        <end position="232"/>
    </location>
</feature>
<evidence type="ECO:0008006" key="4">
    <source>
        <dbReference type="Google" id="ProtNLM"/>
    </source>
</evidence>
<feature type="transmembrane region" description="Helical" evidence="1">
    <location>
        <begin position="380"/>
        <end position="401"/>
    </location>
</feature>
<keyword evidence="1" id="KW-0472">Membrane</keyword>
<keyword evidence="1" id="KW-0812">Transmembrane</keyword>
<feature type="transmembrane region" description="Helical" evidence="1">
    <location>
        <begin position="145"/>
        <end position="165"/>
    </location>
</feature>
<name>A0A2A9DZ28_9MICO</name>
<sequence length="420" mass="43158">MNRLTASLLAALEAFIVVAIGVFLPLVPLTLLWAIQYDFSVDWFVFWRAAADIWLLGNGVDLTVTLNEATLQIVGIPDAAESFVVSFAPLAFALFTVLMGVRTGRRSVRSGSWLPAVITSFAVFVVFSGIVGITAINAIASPSAWQAFVVPALVWALGLVIGVAIELASTDDDDRIVQRVLDLRDRMPSHVDTIVMSGIRAATGAVALLIVGAGLVVTVSIVVGFSSVISLYQAAQVGVVGGISVTLAQIAYMPNVVIWTASWLVGPGYTLGEGSIVSPSGTITGPVPSIPLLGSLPGTDLAFGFVGLAIPIVAGFIAALSVRHRVVAAIGIRSKIASLALSALVIGVIAGIEMALLAWWSAGAAGPARFVSVGPDPLAVGGMCAALVAVGALVGMASGSLERVASSARSAARGMHSHDR</sequence>
<feature type="transmembrane region" description="Helical" evidence="1">
    <location>
        <begin position="113"/>
        <end position="139"/>
    </location>
</feature>
<dbReference type="EMBL" id="PDJE01000001">
    <property type="protein sequence ID" value="PFG32067.1"/>
    <property type="molecule type" value="Genomic_DNA"/>
</dbReference>
<keyword evidence="3" id="KW-1185">Reference proteome</keyword>
<gene>
    <name evidence="2" type="ORF">ATJ78_3051</name>
</gene>
<dbReference type="Proteomes" id="UP000221369">
    <property type="component" value="Unassembled WGS sequence"/>
</dbReference>
<dbReference type="RefSeq" id="WP_098408999.1">
    <property type="nucleotide sequence ID" value="NZ_PDJE01000001.1"/>
</dbReference>
<organism evidence="2 3">
    <name type="scientific">Paramicrobacterium agarici</name>
    <dbReference type="NCBI Taxonomy" id="630514"/>
    <lineage>
        <taxon>Bacteria</taxon>
        <taxon>Bacillati</taxon>
        <taxon>Actinomycetota</taxon>
        <taxon>Actinomycetes</taxon>
        <taxon>Micrococcales</taxon>
        <taxon>Microbacteriaceae</taxon>
        <taxon>Paramicrobacterium</taxon>
    </lineage>
</organism>
<dbReference type="Pfam" id="PF19877">
    <property type="entry name" value="DUF6350"/>
    <property type="match status" value="1"/>
</dbReference>
<keyword evidence="1" id="KW-1133">Transmembrane helix</keyword>
<evidence type="ECO:0000313" key="3">
    <source>
        <dbReference type="Proteomes" id="UP000221369"/>
    </source>
</evidence>
<accession>A0A2A9DZ28</accession>